<evidence type="ECO:0000313" key="1">
    <source>
        <dbReference type="EMBL" id="JAD61367.1"/>
    </source>
</evidence>
<reference evidence="1" key="2">
    <citation type="journal article" date="2015" name="Data Brief">
        <title>Shoot transcriptome of the giant reed, Arundo donax.</title>
        <authorList>
            <person name="Barrero R.A."/>
            <person name="Guerrero F.D."/>
            <person name="Moolhuijzen P."/>
            <person name="Goolsby J.A."/>
            <person name="Tidwell J."/>
            <person name="Bellgard S.E."/>
            <person name="Bellgard M.I."/>
        </authorList>
    </citation>
    <scope>NUCLEOTIDE SEQUENCE</scope>
    <source>
        <tissue evidence="1">Shoot tissue taken approximately 20 cm above the soil surface</tissue>
    </source>
</reference>
<reference evidence="1" key="1">
    <citation type="submission" date="2014-09" db="EMBL/GenBank/DDBJ databases">
        <authorList>
            <person name="Magalhaes I.L.F."/>
            <person name="Oliveira U."/>
            <person name="Santos F.R."/>
            <person name="Vidigal T.H.D.A."/>
            <person name="Brescovit A.D."/>
            <person name="Santos A.J."/>
        </authorList>
    </citation>
    <scope>NUCLEOTIDE SEQUENCE</scope>
    <source>
        <tissue evidence="1">Shoot tissue taken approximately 20 cm above the soil surface</tissue>
    </source>
</reference>
<dbReference type="AlphaFoldDB" id="A0A0A9BQ15"/>
<accession>A0A0A9BQ15</accession>
<protein>
    <submittedName>
        <fullName evidence="1">Uncharacterized protein</fullName>
    </submittedName>
</protein>
<proteinExistence type="predicted"/>
<sequence length="56" mass="6458">MDVQRNGRLHVLSYMCRPALLHRKRESYFSACIVLHVCSKQVQSNTVIHFSAPLTD</sequence>
<name>A0A0A9BQ15_ARUDO</name>
<organism evidence="1">
    <name type="scientific">Arundo donax</name>
    <name type="common">Giant reed</name>
    <name type="synonym">Donax arundinaceus</name>
    <dbReference type="NCBI Taxonomy" id="35708"/>
    <lineage>
        <taxon>Eukaryota</taxon>
        <taxon>Viridiplantae</taxon>
        <taxon>Streptophyta</taxon>
        <taxon>Embryophyta</taxon>
        <taxon>Tracheophyta</taxon>
        <taxon>Spermatophyta</taxon>
        <taxon>Magnoliopsida</taxon>
        <taxon>Liliopsida</taxon>
        <taxon>Poales</taxon>
        <taxon>Poaceae</taxon>
        <taxon>PACMAD clade</taxon>
        <taxon>Arundinoideae</taxon>
        <taxon>Arundineae</taxon>
        <taxon>Arundo</taxon>
    </lineage>
</organism>
<dbReference type="EMBL" id="GBRH01236528">
    <property type="protein sequence ID" value="JAD61367.1"/>
    <property type="molecule type" value="Transcribed_RNA"/>
</dbReference>